<dbReference type="EMBL" id="BPQM01000144">
    <property type="protein sequence ID" value="GJD81561.1"/>
    <property type="molecule type" value="Genomic_DNA"/>
</dbReference>
<dbReference type="AlphaFoldDB" id="A0AA37HTV3"/>
<sequence length="102" mass="11097">MDIAFPDPWAGKIVQHLASVAASDLYTLRPCLASLSPAKLSCPGLYGETWQKAHANMLDLLDRFGTQAVELAWPDLDLFSVHPGTAQPGRIAAVPRCKSPRR</sequence>
<dbReference type="Proteomes" id="UP001055108">
    <property type="component" value="Unassembled WGS sequence"/>
</dbReference>
<evidence type="ECO:0000313" key="1">
    <source>
        <dbReference type="EMBL" id="GJD81561.1"/>
    </source>
</evidence>
<gene>
    <name evidence="1" type="ORF">NBEOAGPD_4814</name>
</gene>
<accession>A0AA37HTV3</accession>
<proteinExistence type="predicted"/>
<reference evidence="1" key="1">
    <citation type="journal article" date="2016" name="Front. Microbiol.">
        <title>Genome Sequence of the Piezophilic, Mesophilic Sulfate-Reducing Bacterium Desulfovibrio indicus J2T.</title>
        <authorList>
            <person name="Cao J."/>
            <person name="Maignien L."/>
            <person name="Shao Z."/>
            <person name="Alain K."/>
            <person name="Jebbar M."/>
        </authorList>
    </citation>
    <scope>NUCLEOTIDE SEQUENCE</scope>
    <source>
        <strain evidence="1">NBRC 103626</strain>
    </source>
</reference>
<keyword evidence="2" id="KW-1185">Reference proteome</keyword>
<organism evidence="1 2">
    <name type="scientific">Methylobacterium gregans</name>
    <dbReference type="NCBI Taxonomy" id="374424"/>
    <lineage>
        <taxon>Bacteria</taxon>
        <taxon>Pseudomonadati</taxon>
        <taxon>Pseudomonadota</taxon>
        <taxon>Alphaproteobacteria</taxon>
        <taxon>Hyphomicrobiales</taxon>
        <taxon>Methylobacteriaceae</taxon>
        <taxon>Methylobacterium</taxon>
    </lineage>
</organism>
<dbReference type="RefSeq" id="WP_238306791.1">
    <property type="nucleotide sequence ID" value="NZ_BPQM01000144.1"/>
</dbReference>
<reference evidence="1" key="2">
    <citation type="submission" date="2021-08" db="EMBL/GenBank/DDBJ databases">
        <authorList>
            <person name="Tani A."/>
            <person name="Ola A."/>
            <person name="Ogura Y."/>
            <person name="Katsura K."/>
            <person name="Hayashi T."/>
        </authorList>
    </citation>
    <scope>NUCLEOTIDE SEQUENCE</scope>
    <source>
        <strain evidence="1">NBRC 103626</strain>
    </source>
</reference>
<comment type="caution">
    <text evidence="1">The sequence shown here is derived from an EMBL/GenBank/DDBJ whole genome shotgun (WGS) entry which is preliminary data.</text>
</comment>
<evidence type="ECO:0000313" key="2">
    <source>
        <dbReference type="Proteomes" id="UP001055108"/>
    </source>
</evidence>
<protein>
    <submittedName>
        <fullName evidence="1">Uncharacterized protein</fullName>
    </submittedName>
</protein>
<name>A0AA37HTV3_9HYPH</name>